<keyword evidence="6" id="KW-1185">Reference proteome</keyword>
<dbReference type="SMART" id="SM00028">
    <property type="entry name" value="TPR"/>
    <property type="match status" value="2"/>
</dbReference>
<dbReference type="PANTHER" id="PTHR22904:SF523">
    <property type="entry name" value="STRESS-INDUCED-PHOSPHOPROTEIN 1"/>
    <property type="match status" value="1"/>
</dbReference>
<evidence type="ECO:0000256" key="3">
    <source>
        <dbReference type="PROSITE-ProRule" id="PRU00339"/>
    </source>
</evidence>
<evidence type="ECO:0000313" key="6">
    <source>
        <dbReference type="Proteomes" id="UP000768567"/>
    </source>
</evidence>
<dbReference type="PROSITE" id="PS50005">
    <property type="entry name" value="TPR"/>
    <property type="match status" value="2"/>
</dbReference>
<dbReference type="Pfam" id="PF07719">
    <property type="entry name" value="TPR_2"/>
    <property type="match status" value="1"/>
</dbReference>
<sequence>MKYMPYRILALVLCLAMLVGCSTADSWQEQYDLGRRYLNEQNYEQAVLAFTEAIQIDPNRLESYVGRGEAYLAAGETAENLAAALADYEKAGELGYQEADLWLRLADVYIRQGDFDAALETLRQGLELTGGNSEIQAKMDELESGNVTDGEGRLRKRSGFDDTGALSWYHILTYDEQGRSSGVTHYDGAGTELGHVDILYDEQGRETQQYSFVGSTGSLIREERSYDESGNLVRQASYPMDGTIATVNEYTYDEAGHKVRSDTYTQDGQLMSYLLYGWEEDSEQASSLEKYSADGNLEYRVDYAFDEQGRIIRTDTTGPDGELINYIITEYDGDIVKNTGYDAEGNVLYSMES</sequence>
<evidence type="ECO:0000256" key="4">
    <source>
        <dbReference type="SAM" id="SignalP"/>
    </source>
</evidence>
<keyword evidence="4" id="KW-0732">Signal</keyword>
<dbReference type="Gene3D" id="1.25.40.10">
    <property type="entry name" value="Tetratricopeptide repeat domain"/>
    <property type="match status" value="1"/>
</dbReference>
<evidence type="ECO:0000256" key="1">
    <source>
        <dbReference type="ARBA" id="ARBA00022737"/>
    </source>
</evidence>
<feature type="chain" id="PRO_5046344840" evidence="4">
    <location>
        <begin position="25"/>
        <end position="353"/>
    </location>
</feature>
<dbReference type="InterPro" id="IPR013105">
    <property type="entry name" value="TPR_2"/>
</dbReference>
<dbReference type="SUPFAM" id="SSF48452">
    <property type="entry name" value="TPR-like"/>
    <property type="match status" value="1"/>
</dbReference>
<keyword evidence="2 3" id="KW-0802">TPR repeat</keyword>
<dbReference type="PANTHER" id="PTHR22904">
    <property type="entry name" value="TPR REPEAT CONTAINING PROTEIN"/>
    <property type="match status" value="1"/>
</dbReference>
<feature type="repeat" description="TPR" evidence="3">
    <location>
        <begin position="99"/>
        <end position="132"/>
    </location>
</feature>
<feature type="repeat" description="TPR" evidence="3">
    <location>
        <begin position="27"/>
        <end position="60"/>
    </location>
</feature>
<dbReference type="Proteomes" id="UP000768567">
    <property type="component" value="Unassembled WGS sequence"/>
</dbReference>
<feature type="signal peptide" evidence="4">
    <location>
        <begin position="1"/>
        <end position="24"/>
    </location>
</feature>
<evidence type="ECO:0000256" key="2">
    <source>
        <dbReference type="ARBA" id="ARBA00022803"/>
    </source>
</evidence>
<accession>A0ABR9R112</accession>
<dbReference type="InterPro" id="IPR011990">
    <property type="entry name" value="TPR-like_helical_dom_sf"/>
</dbReference>
<comment type="caution">
    <text evidence="5">The sequence shown here is derived from an EMBL/GenBank/DDBJ whole genome shotgun (WGS) entry which is preliminary data.</text>
</comment>
<reference evidence="5 6" key="1">
    <citation type="submission" date="2020-10" db="EMBL/GenBank/DDBJ databases">
        <title>ChiBAC.</title>
        <authorList>
            <person name="Zenner C."/>
            <person name="Hitch T.C.A."/>
            <person name="Clavel T."/>
        </authorList>
    </citation>
    <scope>NUCLEOTIDE SEQUENCE [LARGE SCALE GENOMIC DNA]</scope>
    <source>
        <strain evidence="5 6">DSM 109015</strain>
    </source>
</reference>
<dbReference type="Pfam" id="PF14559">
    <property type="entry name" value="TPR_19"/>
    <property type="match status" value="1"/>
</dbReference>
<gene>
    <name evidence="5" type="ORF">INF35_03395</name>
</gene>
<protein>
    <submittedName>
        <fullName evidence="5">Tetratricopeptide repeat protein</fullName>
    </submittedName>
</protein>
<name>A0ABR9R112_9FIRM</name>
<evidence type="ECO:0000313" key="5">
    <source>
        <dbReference type="EMBL" id="MBE5036827.1"/>
    </source>
</evidence>
<organism evidence="5 6">
    <name type="scientific">Gemmiger gallinarum</name>
    <dbReference type="NCBI Taxonomy" id="2779354"/>
    <lineage>
        <taxon>Bacteria</taxon>
        <taxon>Bacillati</taxon>
        <taxon>Bacillota</taxon>
        <taxon>Clostridia</taxon>
        <taxon>Eubacteriales</taxon>
        <taxon>Gemmiger</taxon>
    </lineage>
</organism>
<dbReference type="EMBL" id="JADCKC010000001">
    <property type="protein sequence ID" value="MBE5036827.1"/>
    <property type="molecule type" value="Genomic_DNA"/>
</dbReference>
<proteinExistence type="predicted"/>
<dbReference type="InterPro" id="IPR019734">
    <property type="entry name" value="TPR_rpt"/>
</dbReference>
<dbReference type="Gene3D" id="3.90.930.1">
    <property type="match status" value="1"/>
</dbReference>
<dbReference type="RefSeq" id="WP_193500109.1">
    <property type="nucleotide sequence ID" value="NZ_JADCKC010000001.1"/>
</dbReference>
<dbReference type="PROSITE" id="PS50293">
    <property type="entry name" value="TPR_REGION"/>
    <property type="match status" value="1"/>
</dbReference>
<dbReference type="PROSITE" id="PS51257">
    <property type="entry name" value="PROKAR_LIPOPROTEIN"/>
    <property type="match status" value="1"/>
</dbReference>
<keyword evidence="1" id="KW-0677">Repeat</keyword>